<comment type="caution">
    <text evidence="2">The sequence shown here is derived from an EMBL/GenBank/DDBJ whole genome shotgun (WGS) entry which is preliminary data.</text>
</comment>
<feature type="non-terminal residue" evidence="2">
    <location>
        <position position="91"/>
    </location>
</feature>
<proteinExistence type="predicted"/>
<evidence type="ECO:0000256" key="1">
    <source>
        <dbReference type="SAM" id="MobiDB-lite"/>
    </source>
</evidence>
<accession>A0A6G3R3J6</accession>
<dbReference type="EMBL" id="JAAGMD010000802">
    <property type="protein sequence ID" value="NEA90000.1"/>
    <property type="molecule type" value="Genomic_DNA"/>
</dbReference>
<organism evidence="2">
    <name type="scientific">Streptomyces sp. SID14436</name>
    <dbReference type="NCBI Taxonomy" id="2706070"/>
    <lineage>
        <taxon>Bacteria</taxon>
        <taxon>Bacillati</taxon>
        <taxon>Actinomycetota</taxon>
        <taxon>Actinomycetes</taxon>
        <taxon>Kitasatosporales</taxon>
        <taxon>Streptomycetaceae</taxon>
        <taxon>Streptomyces</taxon>
    </lineage>
</organism>
<name>A0A6G3R3J6_9ACTN</name>
<reference evidence="2" key="1">
    <citation type="submission" date="2020-01" db="EMBL/GenBank/DDBJ databases">
        <title>Insect and environment-associated Actinomycetes.</title>
        <authorList>
            <person name="Currrie C."/>
            <person name="Chevrette M."/>
            <person name="Carlson C."/>
            <person name="Stubbendieck R."/>
            <person name="Wendt-Pienkowski E."/>
        </authorList>
    </citation>
    <scope>NUCLEOTIDE SEQUENCE</scope>
    <source>
        <strain evidence="2">SID14436</strain>
    </source>
</reference>
<gene>
    <name evidence="2" type="ORF">G3I53_29170</name>
</gene>
<feature type="region of interest" description="Disordered" evidence="1">
    <location>
        <begin position="1"/>
        <end position="91"/>
    </location>
</feature>
<feature type="compositionally biased region" description="Polar residues" evidence="1">
    <location>
        <begin position="1"/>
        <end position="11"/>
    </location>
</feature>
<sequence>MTTTTSHTPESGQPAEGGPVTRPSRLIHTESTTEIPVHLLFRDDPDPAPVPLRPAVVARRQGTGEQPRLRRPVPDRSGTTPPRVDPDLVER</sequence>
<evidence type="ECO:0000313" key="2">
    <source>
        <dbReference type="EMBL" id="NEA90000.1"/>
    </source>
</evidence>
<protein>
    <submittedName>
        <fullName evidence="2">SPFH domain-containing protein</fullName>
    </submittedName>
</protein>
<dbReference type="AlphaFoldDB" id="A0A6G3R3J6"/>